<dbReference type="AlphaFoldDB" id="A0A9D4V300"/>
<evidence type="ECO:0000313" key="6">
    <source>
        <dbReference type="EMBL" id="KAI5078619.1"/>
    </source>
</evidence>
<evidence type="ECO:0000256" key="1">
    <source>
        <dbReference type="ARBA" id="ARBA00004141"/>
    </source>
</evidence>
<proteinExistence type="predicted"/>
<comment type="subcellular location">
    <subcellularLocation>
        <location evidence="1">Membrane</location>
        <topology evidence="1">Multi-pass membrane protein</topology>
    </subcellularLocation>
</comment>
<dbReference type="InterPro" id="IPR045238">
    <property type="entry name" value="Tim23-like"/>
</dbReference>
<keyword evidence="3" id="KW-1133">Transmembrane helix</keyword>
<evidence type="ECO:0000256" key="5">
    <source>
        <dbReference type="SAM" id="MobiDB-lite"/>
    </source>
</evidence>
<evidence type="ECO:0000256" key="2">
    <source>
        <dbReference type="ARBA" id="ARBA00022692"/>
    </source>
</evidence>
<keyword evidence="7" id="KW-1185">Reference proteome</keyword>
<evidence type="ECO:0000256" key="3">
    <source>
        <dbReference type="ARBA" id="ARBA00022989"/>
    </source>
</evidence>
<organism evidence="6 7">
    <name type="scientific">Adiantum capillus-veneris</name>
    <name type="common">Maidenhair fern</name>
    <dbReference type="NCBI Taxonomy" id="13818"/>
    <lineage>
        <taxon>Eukaryota</taxon>
        <taxon>Viridiplantae</taxon>
        <taxon>Streptophyta</taxon>
        <taxon>Embryophyta</taxon>
        <taxon>Tracheophyta</taxon>
        <taxon>Polypodiopsida</taxon>
        <taxon>Polypodiidae</taxon>
        <taxon>Polypodiales</taxon>
        <taxon>Pteridineae</taxon>
        <taxon>Pteridaceae</taxon>
        <taxon>Vittarioideae</taxon>
        <taxon>Adiantum</taxon>
    </lineage>
</organism>
<dbReference type="GO" id="GO:0015171">
    <property type="term" value="F:amino acid transmembrane transporter activity"/>
    <property type="evidence" value="ECO:0007669"/>
    <property type="project" value="TreeGrafter"/>
</dbReference>
<dbReference type="Proteomes" id="UP000886520">
    <property type="component" value="Chromosome 6"/>
</dbReference>
<dbReference type="GO" id="GO:0009707">
    <property type="term" value="C:chloroplast outer membrane"/>
    <property type="evidence" value="ECO:0007669"/>
    <property type="project" value="TreeGrafter"/>
</dbReference>
<dbReference type="EMBL" id="JABFUD020000006">
    <property type="protein sequence ID" value="KAI5078619.1"/>
    <property type="molecule type" value="Genomic_DNA"/>
</dbReference>
<feature type="region of interest" description="Disordered" evidence="5">
    <location>
        <begin position="1"/>
        <end position="21"/>
    </location>
</feature>
<accession>A0A9D4V300</accession>
<protein>
    <submittedName>
        <fullName evidence="6">Uncharacterized protein</fullName>
    </submittedName>
</protein>
<reference evidence="6" key="1">
    <citation type="submission" date="2021-01" db="EMBL/GenBank/DDBJ databases">
        <title>Adiantum capillus-veneris genome.</title>
        <authorList>
            <person name="Fang Y."/>
            <person name="Liao Q."/>
        </authorList>
    </citation>
    <scope>NUCLEOTIDE SEQUENCE</scope>
    <source>
        <strain evidence="6">H3</strain>
        <tissue evidence="6">Leaf</tissue>
    </source>
</reference>
<dbReference type="PANTHER" id="PTHR15371:SF1">
    <property type="entry name" value="OUTER ENVELOPE PORE PROTEIN 16-2, CHLOROPLASTIC"/>
    <property type="match status" value="1"/>
</dbReference>
<dbReference type="PANTHER" id="PTHR15371">
    <property type="entry name" value="TIM23"/>
    <property type="match status" value="1"/>
</dbReference>
<keyword evidence="2" id="KW-0812">Transmembrane</keyword>
<name>A0A9D4V300_ADICA</name>
<evidence type="ECO:0000256" key="4">
    <source>
        <dbReference type="ARBA" id="ARBA00023136"/>
    </source>
</evidence>
<gene>
    <name evidence="6" type="ORF">GOP47_0006290</name>
</gene>
<sequence length="209" mass="22405">MASAGWTKNRLMKHNPAHHSETGAMENHLQGIKPLLRNCKHEAQHKLSKQQSHDNLLLNSTYPLFNRVIHSFARAAGVGALTGISRQFVHCTFEGVHGANGRSLHDKATSSASKLHGQTNKQCLKNLVENTAKESLQWGLAAGMFTGVSIGLQEAQGEHKMGHTALAGALAGALTNLAMDEKPHLECTLQSAITGGALALAGEVIHRTF</sequence>
<evidence type="ECO:0000313" key="7">
    <source>
        <dbReference type="Proteomes" id="UP000886520"/>
    </source>
</evidence>
<dbReference type="OrthoDB" id="1913857at2759"/>
<comment type="caution">
    <text evidence="6">The sequence shown here is derived from an EMBL/GenBank/DDBJ whole genome shotgun (WGS) entry which is preliminary data.</text>
</comment>
<keyword evidence="4" id="KW-0472">Membrane</keyword>
<dbReference type="Pfam" id="PF02466">
    <property type="entry name" value="Tim17"/>
    <property type="match status" value="1"/>
</dbReference>